<dbReference type="Gene3D" id="3.40.50.300">
    <property type="entry name" value="P-loop containing nucleotide triphosphate hydrolases"/>
    <property type="match status" value="1"/>
</dbReference>
<feature type="region of interest" description="Disordered" evidence="7">
    <location>
        <begin position="423"/>
        <end position="447"/>
    </location>
</feature>
<organism evidence="8 9">
    <name type="scientific">Luteolibacter algae</name>
    <dbReference type="NCBI Taxonomy" id="454151"/>
    <lineage>
        <taxon>Bacteria</taxon>
        <taxon>Pseudomonadati</taxon>
        <taxon>Verrucomicrobiota</taxon>
        <taxon>Verrucomicrobiia</taxon>
        <taxon>Verrucomicrobiales</taxon>
        <taxon>Verrucomicrobiaceae</taxon>
        <taxon>Luteolibacter</taxon>
    </lineage>
</organism>
<evidence type="ECO:0000313" key="9">
    <source>
        <dbReference type="Proteomes" id="UP001597375"/>
    </source>
</evidence>
<keyword evidence="4" id="KW-0812">Transmembrane</keyword>
<keyword evidence="5" id="KW-1133">Transmembrane helix</keyword>
<dbReference type="InterPro" id="IPR027417">
    <property type="entry name" value="P-loop_NTPase"/>
</dbReference>
<evidence type="ECO:0000256" key="5">
    <source>
        <dbReference type="ARBA" id="ARBA00022989"/>
    </source>
</evidence>
<dbReference type="InterPro" id="IPR003688">
    <property type="entry name" value="TraG/VirD4"/>
</dbReference>
<comment type="similarity">
    <text evidence="2">Belongs to the VirD4/TraG family.</text>
</comment>
<dbReference type="SUPFAM" id="SSF52540">
    <property type="entry name" value="P-loop containing nucleoside triphosphate hydrolases"/>
    <property type="match status" value="1"/>
</dbReference>
<evidence type="ECO:0000256" key="6">
    <source>
        <dbReference type="ARBA" id="ARBA00023136"/>
    </source>
</evidence>
<evidence type="ECO:0000256" key="7">
    <source>
        <dbReference type="SAM" id="MobiDB-lite"/>
    </source>
</evidence>
<keyword evidence="6" id="KW-0472">Membrane</keyword>
<comment type="subcellular location">
    <subcellularLocation>
        <location evidence="1">Cell membrane</location>
        <topology evidence="1">Multi-pass membrane protein</topology>
    </subcellularLocation>
</comment>
<dbReference type="PANTHER" id="PTHR37937">
    <property type="entry name" value="CONJUGATIVE TRANSFER: DNA TRANSPORT"/>
    <property type="match status" value="1"/>
</dbReference>
<dbReference type="EMBL" id="JBHUIT010000031">
    <property type="protein sequence ID" value="MFD2257687.1"/>
    <property type="molecule type" value="Genomic_DNA"/>
</dbReference>
<reference evidence="9" key="1">
    <citation type="journal article" date="2019" name="Int. J. Syst. Evol. Microbiol.">
        <title>The Global Catalogue of Microorganisms (GCM) 10K type strain sequencing project: providing services to taxonomists for standard genome sequencing and annotation.</title>
        <authorList>
            <consortium name="The Broad Institute Genomics Platform"/>
            <consortium name="The Broad Institute Genome Sequencing Center for Infectious Disease"/>
            <person name="Wu L."/>
            <person name="Ma J."/>
        </authorList>
    </citation>
    <scope>NUCLEOTIDE SEQUENCE [LARGE SCALE GENOMIC DNA]</scope>
    <source>
        <strain evidence="9">CGMCC 4.7106</strain>
    </source>
</reference>
<keyword evidence="3" id="KW-1003">Cell membrane</keyword>
<protein>
    <submittedName>
        <fullName evidence="8">Type IV secretory system conjugative DNA transfer family protein</fullName>
    </submittedName>
</protein>
<accession>A0ABW5D9Q1</accession>
<dbReference type="RefSeq" id="WP_386821025.1">
    <property type="nucleotide sequence ID" value="NZ_JBHUIT010000031.1"/>
</dbReference>
<dbReference type="Proteomes" id="UP001597375">
    <property type="component" value="Unassembled WGS sequence"/>
</dbReference>
<comment type="caution">
    <text evidence="8">The sequence shown here is derived from an EMBL/GenBank/DDBJ whole genome shotgun (WGS) entry which is preliminary data.</text>
</comment>
<evidence type="ECO:0000256" key="3">
    <source>
        <dbReference type="ARBA" id="ARBA00022475"/>
    </source>
</evidence>
<sequence length="497" mass="55100">MSERKSLFDGFLRGAEGLPVGESSSARFEPVGHLKQTPSLSFSRENREGKIFLGVVDGDIVRHRLPDSRVERFVKGGYPLGIADDRHMITIAGSRAGKGRAAIIPNLLTYPGSMLVIDPKGDLAGETAEYRSRVLGQTVHVLDPFSVAGTDSRLDSTFNPLSMLSLLSPTLVEDAGLIADALVVPSGNDPHWDESAKTFIEGCILHVATDTKYEDRRTLTTVRELVMHANEKLADEMFANPAARAAVMDAAADFFDRNEKERLSVLSSARRHLRFLGYEQVQNVLLDGRLDLADLKRSNVTVYLSLPAMRMGTCSRWLRLFVNLTLAAMEAERTKPTHPIVMCLDEFAVLGTMKTIEDAAGQIAGLGVKLWPILQDLGQLKALYNDRWETFLGNAGVLQFFGNSDLTTLEWISKRLGNTSIHNRSESEVTRDAATKQGATGGSWSSSSHELMSVEEASRFFGRDDKMLRQLIIRPSFSPMVLQRAFHDKHELFSRNY</sequence>
<dbReference type="CDD" id="cd01127">
    <property type="entry name" value="TrwB_TraG_TraD_VirD4"/>
    <property type="match status" value="2"/>
</dbReference>
<dbReference type="InterPro" id="IPR051539">
    <property type="entry name" value="T4SS-coupling_protein"/>
</dbReference>
<dbReference type="PANTHER" id="PTHR37937:SF1">
    <property type="entry name" value="CONJUGATIVE TRANSFER: DNA TRANSPORT"/>
    <property type="match status" value="1"/>
</dbReference>
<gene>
    <name evidence="8" type="ORF">ACFSSA_13470</name>
</gene>
<evidence type="ECO:0000256" key="2">
    <source>
        <dbReference type="ARBA" id="ARBA00008806"/>
    </source>
</evidence>
<feature type="compositionally biased region" description="Basic and acidic residues" evidence="7">
    <location>
        <begin position="423"/>
        <end position="434"/>
    </location>
</feature>
<evidence type="ECO:0000313" key="8">
    <source>
        <dbReference type="EMBL" id="MFD2257687.1"/>
    </source>
</evidence>
<proteinExistence type="inferred from homology"/>
<keyword evidence="9" id="KW-1185">Reference proteome</keyword>
<dbReference type="Pfam" id="PF02534">
    <property type="entry name" value="T4SS-DNA_transf"/>
    <property type="match status" value="1"/>
</dbReference>
<evidence type="ECO:0000256" key="4">
    <source>
        <dbReference type="ARBA" id="ARBA00022692"/>
    </source>
</evidence>
<evidence type="ECO:0000256" key="1">
    <source>
        <dbReference type="ARBA" id="ARBA00004651"/>
    </source>
</evidence>
<name>A0ABW5D9Q1_9BACT</name>